<evidence type="ECO:0000313" key="2">
    <source>
        <dbReference type="Proteomes" id="UP001056035"/>
    </source>
</evidence>
<organism evidence="1 2">
    <name type="scientific">Paraconexibacter antarcticus</name>
    <dbReference type="NCBI Taxonomy" id="2949664"/>
    <lineage>
        <taxon>Bacteria</taxon>
        <taxon>Bacillati</taxon>
        <taxon>Actinomycetota</taxon>
        <taxon>Thermoleophilia</taxon>
        <taxon>Solirubrobacterales</taxon>
        <taxon>Paraconexibacteraceae</taxon>
        <taxon>Paraconexibacter</taxon>
    </lineage>
</organism>
<dbReference type="InterPro" id="IPR036527">
    <property type="entry name" value="SCP2_sterol-bd_dom_sf"/>
</dbReference>
<name>A0ABY5DWF5_9ACTN</name>
<evidence type="ECO:0008006" key="3">
    <source>
        <dbReference type="Google" id="ProtNLM"/>
    </source>
</evidence>
<dbReference type="Proteomes" id="UP001056035">
    <property type="component" value="Chromosome"/>
</dbReference>
<reference evidence="1 2" key="1">
    <citation type="submission" date="2022-06" db="EMBL/GenBank/DDBJ databases">
        <title>Paraconexibacter antarcticus.</title>
        <authorList>
            <person name="Kim C.S."/>
        </authorList>
    </citation>
    <scope>NUCLEOTIDE SEQUENCE [LARGE SCALE GENOMIC DNA]</scope>
    <source>
        <strain evidence="1 2">02-257</strain>
    </source>
</reference>
<dbReference type="RefSeq" id="WP_254572112.1">
    <property type="nucleotide sequence ID" value="NZ_CP098502.1"/>
</dbReference>
<dbReference type="Gene3D" id="3.30.1050.10">
    <property type="entry name" value="SCP2 sterol-binding domain"/>
    <property type="match status" value="1"/>
</dbReference>
<proteinExistence type="predicted"/>
<protein>
    <recommendedName>
        <fullName evidence="3">SCP-2 sterol transfer family protein</fullName>
    </recommendedName>
</protein>
<dbReference type="SUPFAM" id="SSF55718">
    <property type="entry name" value="SCP-like"/>
    <property type="match status" value="1"/>
</dbReference>
<keyword evidence="2" id="KW-1185">Reference proteome</keyword>
<accession>A0ABY5DWF5</accession>
<evidence type="ECO:0000313" key="1">
    <source>
        <dbReference type="EMBL" id="UTI65431.1"/>
    </source>
</evidence>
<gene>
    <name evidence="1" type="ORF">NBH00_04260</name>
</gene>
<dbReference type="EMBL" id="CP098502">
    <property type="protein sequence ID" value="UTI65431.1"/>
    <property type="molecule type" value="Genomic_DNA"/>
</dbReference>
<sequence>MMTPQSSNLPELMVEFFNRAAEDAELSERMSFANTVVHMHFTDLVGENACTVSLDRDPISAELGAVGSGEVELFGTAQVYQDLFLGSDQLPIAILNGKISYTGPVRKFLRVVPILQSFDFDMFRGLASAPAVSAAPRDPAA</sequence>